<keyword evidence="11" id="KW-0995">Kinetochore</keyword>
<keyword evidence="14" id="KW-0131">Cell cycle</keyword>
<keyword evidence="7" id="KW-0963">Cytoplasm</keyword>
<dbReference type="GO" id="GO:0008608">
    <property type="term" value="P:attachment of spindle microtubules to kinetochore"/>
    <property type="evidence" value="ECO:0007669"/>
    <property type="project" value="InterPro"/>
</dbReference>
<evidence type="ECO:0000256" key="11">
    <source>
        <dbReference type="ARBA" id="ARBA00022838"/>
    </source>
</evidence>
<name>A0AA39UKA2_9AGAR</name>
<evidence type="ECO:0000256" key="16">
    <source>
        <dbReference type="SAM" id="MobiDB-lite"/>
    </source>
</evidence>
<evidence type="ECO:0000256" key="12">
    <source>
        <dbReference type="ARBA" id="ARBA00023212"/>
    </source>
</evidence>
<keyword evidence="15" id="KW-0137">Centromere</keyword>
<evidence type="ECO:0000256" key="1">
    <source>
        <dbReference type="ARBA" id="ARBA00004123"/>
    </source>
</evidence>
<evidence type="ECO:0000256" key="13">
    <source>
        <dbReference type="ARBA" id="ARBA00023242"/>
    </source>
</evidence>
<dbReference type="EMBL" id="JAUEPR010000007">
    <property type="protein sequence ID" value="KAK0482325.1"/>
    <property type="molecule type" value="Genomic_DNA"/>
</dbReference>
<evidence type="ECO:0000256" key="15">
    <source>
        <dbReference type="ARBA" id="ARBA00023328"/>
    </source>
</evidence>
<dbReference type="InterPro" id="IPR016039">
    <property type="entry name" value="Thiolase-like"/>
</dbReference>
<evidence type="ECO:0000313" key="17">
    <source>
        <dbReference type="EMBL" id="KAK0482325.1"/>
    </source>
</evidence>
<keyword evidence="6" id="KW-0158">Chromosome</keyword>
<keyword evidence="8" id="KW-0132">Cell division</keyword>
<dbReference type="GO" id="GO:0044732">
    <property type="term" value="C:mitotic spindle pole body"/>
    <property type="evidence" value="ECO:0007669"/>
    <property type="project" value="TreeGrafter"/>
</dbReference>
<protein>
    <recommendedName>
        <fullName evidence="5">DASH complex subunit ASK1</fullName>
    </recommendedName>
</protein>
<evidence type="ECO:0000256" key="7">
    <source>
        <dbReference type="ARBA" id="ARBA00022490"/>
    </source>
</evidence>
<evidence type="ECO:0000256" key="2">
    <source>
        <dbReference type="ARBA" id="ARBA00004186"/>
    </source>
</evidence>
<accession>A0AA39UKA2</accession>
<keyword evidence="18" id="KW-1185">Reference proteome</keyword>
<proteinExistence type="inferred from homology"/>
<feature type="compositionally biased region" description="Basic and acidic residues" evidence="16">
    <location>
        <begin position="338"/>
        <end position="360"/>
    </location>
</feature>
<dbReference type="InterPro" id="IPR013964">
    <property type="entry name" value="DASH_Ask1"/>
</dbReference>
<organism evidence="17 18">
    <name type="scientific">Armillaria novae-zelandiae</name>
    <dbReference type="NCBI Taxonomy" id="153914"/>
    <lineage>
        <taxon>Eukaryota</taxon>
        <taxon>Fungi</taxon>
        <taxon>Dikarya</taxon>
        <taxon>Basidiomycota</taxon>
        <taxon>Agaricomycotina</taxon>
        <taxon>Agaricomycetes</taxon>
        <taxon>Agaricomycetidae</taxon>
        <taxon>Agaricales</taxon>
        <taxon>Marasmiineae</taxon>
        <taxon>Physalacriaceae</taxon>
        <taxon>Armillaria</taxon>
    </lineage>
</organism>
<dbReference type="Gene3D" id="3.40.47.10">
    <property type="match status" value="1"/>
</dbReference>
<dbReference type="GO" id="GO:0072686">
    <property type="term" value="C:mitotic spindle"/>
    <property type="evidence" value="ECO:0007669"/>
    <property type="project" value="InterPro"/>
</dbReference>
<gene>
    <name evidence="17" type="ORF">IW261DRAFT_1678045</name>
</gene>
<comment type="similarity">
    <text evidence="4">Belongs to the DASH complex ASK1 family.</text>
</comment>
<evidence type="ECO:0000256" key="4">
    <source>
        <dbReference type="ARBA" id="ARBA00010731"/>
    </source>
</evidence>
<evidence type="ECO:0000256" key="6">
    <source>
        <dbReference type="ARBA" id="ARBA00022454"/>
    </source>
</evidence>
<dbReference type="GO" id="GO:0005874">
    <property type="term" value="C:microtubule"/>
    <property type="evidence" value="ECO:0007669"/>
    <property type="project" value="UniProtKB-KW"/>
</dbReference>
<evidence type="ECO:0000256" key="14">
    <source>
        <dbReference type="ARBA" id="ARBA00023306"/>
    </source>
</evidence>
<dbReference type="PANTHER" id="PTHR28200">
    <property type="entry name" value="DASH COMPLEX SUBUNIT ASK1"/>
    <property type="match status" value="1"/>
</dbReference>
<comment type="caution">
    <text evidence="17">The sequence shown here is derived from an EMBL/GenBank/DDBJ whole genome shotgun (WGS) entry which is preliminary data.</text>
</comment>
<comment type="subcellular location">
    <subcellularLocation>
        <location evidence="3">Chromosome</location>
        <location evidence="3">Centromere</location>
        <location evidence="3">Kinetochore</location>
    </subcellularLocation>
    <subcellularLocation>
        <location evidence="2">Cytoplasm</location>
        <location evidence="2">Cytoskeleton</location>
        <location evidence="2">Spindle</location>
    </subcellularLocation>
    <subcellularLocation>
        <location evidence="1">Nucleus</location>
    </subcellularLocation>
</comment>
<keyword evidence="13" id="KW-0539">Nucleus</keyword>
<reference evidence="17" key="1">
    <citation type="submission" date="2023-06" db="EMBL/GenBank/DDBJ databases">
        <authorList>
            <consortium name="Lawrence Berkeley National Laboratory"/>
            <person name="Ahrendt S."/>
            <person name="Sahu N."/>
            <person name="Indic B."/>
            <person name="Wong-Bajracharya J."/>
            <person name="Merenyi Z."/>
            <person name="Ke H.-M."/>
            <person name="Monk M."/>
            <person name="Kocsube S."/>
            <person name="Drula E."/>
            <person name="Lipzen A."/>
            <person name="Balint B."/>
            <person name="Henrissat B."/>
            <person name="Andreopoulos B."/>
            <person name="Martin F.M."/>
            <person name="Harder C.B."/>
            <person name="Rigling D."/>
            <person name="Ford K.L."/>
            <person name="Foster G.D."/>
            <person name="Pangilinan J."/>
            <person name="Papanicolaou A."/>
            <person name="Barry K."/>
            <person name="LaButti K."/>
            <person name="Viragh M."/>
            <person name="Koriabine M."/>
            <person name="Yan M."/>
            <person name="Riley R."/>
            <person name="Champramary S."/>
            <person name="Plett K.L."/>
            <person name="Tsai I.J."/>
            <person name="Slot J."/>
            <person name="Sipos G."/>
            <person name="Plett J."/>
            <person name="Nagy L.G."/>
            <person name="Grigoriev I.V."/>
        </authorList>
    </citation>
    <scope>NUCLEOTIDE SEQUENCE</scope>
    <source>
        <strain evidence="17">ICMP 16352</strain>
    </source>
</reference>
<evidence type="ECO:0000313" key="18">
    <source>
        <dbReference type="Proteomes" id="UP001175227"/>
    </source>
</evidence>
<keyword evidence="10" id="KW-0498">Mitosis</keyword>
<dbReference type="GO" id="GO:0051301">
    <property type="term" value="P:cell division"/>
    <property type="evidence" value="ECO:0007669"/>
    <property type="project" value="UniProtKB-KW"/>
</dbReference>
<dbReference type="Gene3D" id="3.30.70.2490">
    <property type="match status" value="1"/>
</dbReference>
<dbReference type="GO" id="GO:0016746">
    <property type="term" value="F:acyltransferase activity"/>
    <property type="evidence" value="ECO:0007669"/>
    <property type="project" value="InterPro"/>
</dbReference>
<dbReference type="AlphaFoldDB" id="A0AA39UKA2"/>
<evidence type="ECO:0000256" key="10">
    <source>
        <dbReference type="ARBA" id="ARBA00022776"/>
    </source>
</evidence>
<keyword evidence="9" id="KW-0493">Microtubule</keyword>
<evidence type="ECO:0000256" key="9">
    <source>
        <dbReference type="ARBA" id="ARBA00022701"/>
    </source>
</evidence>
<sequence length="360" mass="40604">MGFIKHFDGHLKDGTLYDGWVDSKSGDPVDDKDIKARYEKDVLTHSGVRLIEPELFRGDNSKKKVFNQEVELIHDLEALEVMEAKAQKVKLQHGDKCDIWVGESGQWFFKLKKGACVYVPKAFTFSRTVLVRFQPVDRTTLWSLVYASKVFNMSGIIDPYELYKHMHPSDIGTCFGLGLGGPDSMCKMFKDHWDEKELDSSTPLINTTAGWINLLLVSSSGPFKIPVSACATGQQQRRPIPPHPPRLQPNLDPASIEVPGLDITASVNDQIDQIEQLITIKLQIHNVLANKILPAVKRYVVAMEPVREAAQFWTSFYEQAAQVRIPTVDDYSTINEQTPEHESRSQTDSHATADSRPRLE</sequence>
<dbReference type="Pfam" id="PF08655">
    <property type="entry name" value="DASH_Ask1"/>
    <property type="match status" value="1"/>
</dbReference>
<dbReference type="PANTHER" id="PTHR28200:SF1">
    <property type="entry name" value="DASH COMPLEX SUBUNIT ASK1"/>
    <property type="match status" value="1"/>
</dbReference>
<evidence type="ECO:0000256" key="5">
    <source>
        <dbReference type="ARBA" id="ARBA00014520"/>
    </source>
</evidence>
<evidence type="ECO:0000256" key="8">
    <source>
        <dbReference type="ARBA" id="ARBA00022618"/>
    </source>
</evidence>
<dbReference type="Proteomes" id="UP001175227">
    <property type="component" value="Unassembled WGS sequence"/>
</dbReference>
<evidence type="ECO:0000256" key="3">
    <source>
        <dbReference type="ARBA" id="ARBA00004629"/>
    </source>
</evidence>
<dbReference type="GO" id="GO:0042729">
    <property type="term" value="C:DASH complex"/>
    <property type="evidence" value="ECO:0007669"/>
    <property type="project" value="InterPro"/>
</dbReference>
<feature type="region of interest" description="Disordered" evidence="16">
    <location>
        <begin position="335"/>
        <end position="360"/>
    </location>
</feature>
<keyword evidence="12" id="KW-0206">Cytoskeleton</keyword>